<evidence type="ECO:0000259" key="3">
    <source>
        <dbReference type="PROSITE" id="PS50043"/>
    </source>
</evidence>
<proteinExistence type="predicted"/>
<dbReference type="GO" id="GO:0005737">
    <property type="term" value="C:cytoplasm"/>
    <property type="evidence" value="ECO:0007669"/>
    <property type="project" value="TreeGrafter"/>
</dbReference>
<dbReference type="PANTHER" id="PTHR16305">
    <property type="entry name" value="TESTICULAR SOLUBLE ADENYLYL CYCLASE"/>
    <property type="match status" value="1"/>
</dbReference>
<dbReference type="GO" id="GO:0006355">
    <property type="term" value="P:regulation of DNA-templated transcription"/>
    <property type="evidence" value="ECO:0007669"/>
    <property type="project" value="InterPro"/>
</dbReference>
<keyword evidence="5" id="KW-1185">Reference proteome</keyword>
<dbReference type="PROSITE" id="PS50043">
    <property type="entry name" value="HTH_LUXR_2"/>
    <property type="match status" value="1"/>
</dbReference>
<feature type="domain" description="HTH luxR-type" evidence="3">
    <location>
        <begin position="835"/>
        <end position="899"/>
    </location>
</feature>
<dbReference type="InterPro" id="IPR000792">
    <property type="entry name" value="Tscrpt_reg_LuxR_C"/>
</dbReference>
<dbReference type="KEGG" id="daur:Daura_37675"/>
<dbReference type="OrthoDB" id="3543649at2"/>
<dbReference type="SMART" id="SM00421">
    <property type="entry name" value="HTH_LUXR"/>
    <property type="match status" value="1"/>
</dbReference>
<evidence type="ECO:0000256" key="1">
    <source>
        <dbReference type="ARBA" id="ARBA00022741"/>
    </source>
</evidence>
<evidence type="ECO:0000313" key="5">
    <source>
        <dbReference type="Proteomes" id="UP001058003"/>
    </source>
</evidence>
<evidence type="ECO:0000256" key="2">
    <source>
        <dbReference type="ARBA" id="ARBA00022840"/>
    </source>
</evidence>
<organism evidence="4 5">
    <name type="scientific">Dactylosporangium aurantiacum</name>
    <dbReference type="NCBI Taxonomy" id="35754"/>
    <lineage>
        <taxon>Bacteria</taxon>
        <taxon>Bacillati</taxon>
        <taxon>Actinomycetota</taxon>
        <taxon>Actinomycetes</taxon>
        <taxon>Micromonosporales</taxon>
        <taxon>Micromonosporaceae</taxon>
        <taxon>Dactylosporangium</taxon>
    </lineage>
</organism>
<dbReference type="CDD" id="cd06170">
    <property type="entry name" value="LuxR_C_like"/>
    <property type="match status" value="1"/>
</dbReference>
<dbReference type="GO" id="GO:0005524">
    <property type="term" value="F:ATP binding"/>
    <property type="evidence" value="ECO:0007669"/>
    <property type="project" value="UniProtKB-KW"/>
</dbReference>
<dbReference type="InterPro" id="IPR041664">
    <property type="entry name" value="AAA_16"/>
</dbReference>
<dbReference type="InterPro" id="IPR016032">
    <property type="entry name" value="Sig_transdc_resp-reg_C-effctor"/>
</dbReference>
<dbReference type="GO" id="GO:0004016">
    <property type="term" value="F:adenylate cyclase activity"/>
    <property type="evidence" value="ECO:0007669"/>
    <property type="project" value="TreeGrafter"/>
</dbReference>
<dbReference type="GO" id="GO:0003677">
    <property type="term" value="F:DNA binding"/>
    <property type="evidence" value="ECO:0007669"/>
    <property type="project" value="InterPro"/>
</dbReference>
<keyword evidence="1" id="KW-0547">Nucleotide-binding</keyword>
<dbReference type="Gene3D" id="1.10.10.10">
    <property type="entry name" value="Winged helix-like DNA-binding domain superfamily/Winged helix DNA-binding domain"/>
    <property type="match status" value="1"/>
</dbReference>
<protein>
    <submittedName>
        <fullName evidence="4">AAA family ATPase</fullName>
    </submittedName>
</protein>
<dbReference type="PRINTS" id="PR00038">
    <property type="entry name" value="HTHLUXR"/>
</dbReference>
<dbReference type="EMBL" id="CP073767">
    <property type="protein sequence ID" value="UWZ52349.1"/>
    <property type="molecule type" value="Genomic_DNA"/>
</dbReference>
<reference evidence="4" key="1">
    <citation type="submission" date="2021-04" db="EMBL/GenBank/DDBJ databases">
        <title>Dactylosporangium aurantiacum NRRL B-8018 full assembly.</title>
        <authorList>
            <person name="Hartkoorn R.C."/>
            <person name="Beaudoing E."/>
            <person name="Hot D."/>
        </authorList>
    </citation>
    <scope>NUCLEOTIDE SEQUENCE</scope>
    <source>
        <strain evidence="4">NRRL B-8018</strain>
    </source>
</reference>
<dbReference type="Proteomes" id="UP001058003">
    <property type="component" value="Chromosome"/>
</dbReference>
<dbReference type="InterPro" id="IPR027417">
    <property type="entry name" value="P-loop_NTPase"/>
</dbReference>
<accession>A0A9Q9I9J6</accession>
<dbReference type="Pfam" id="PF00196">
    <property type="entry name" value="GerE"/>
    <property type="match status" value="1"/>
</dbReference>
<dbReference type="InterPro" id="IPR036388">
    <property type="entry name" value="WH-like_DNA-bd_sf"/>
</dbReference>
<dbReference type="SUPFAM" id="SSF48452">
    <property type="entry name" value="TPR-like"/>
    <property type="match status" value="1"/>
</dbReference>
<dbReference type="Gene3D" id="1.25.40.10">
    <property type="entry name" value="Tetratricopeptide repeat domain"/>
    <property type="match status" value="1"/>
</dbReference>
<sequence>MSVPDDVFVGRRAELAALTGRLADAGGVVLVEGPAGVGKTMLLERALRQAGTAAVRGWCPAEPAPPLWPWRAALRRAGVRLTDGSAVETGAAASARFAELARMSDAVLAAGPMVVALEDLHWADTASLDLLRHVAQEATGTGIAVLGTVRSPAPEEVALRLAELGRYGAVTLPLAPFTPDEVAELVGPAVAPGVHADTGGLPLLVAAVRAGHGDLPTVARTLLAALTPDQREVVRAAAVLGEEVDEPLLTVVVTGAGGAPAGAVPGALTAAWHAGLLTAAGDATGYRFAHALVRAEIVAGLAPAARRRLARRAAQALEAAGGEPAARIAAHWRQAGAGPDDRRAAAAWSRRAAAQAQAAHAYDDAAGHLAGALTDLSTVDVPAAQRAEVLLELARAEYLAGRYEPCLAHCDDAADLAAGAGRGDLVAAAALVLQGVTFPQAASVLTRLCQRALAYPDLGDAARARVMAQLAVMTADAGRVAQAEGPAREALRLATASGDPHAELDAARAREMTLLDAGDTPERLRLGDLVVDRAEALGQPLSALIGHEWRMQTGYLTGRLDVVESASAAIEDLAARTPLPVLQWHRHRMLASRAALAGRFAESVAHSHRATAVAERCGDPSGAVMHFAHGVYLAVLRGDPAALPDGLDAAFAAAPLVPLVDIQRANALALTGSVHECRDVYDRLRATLRVRTDHPAWAGVLVQLTGLVERFDDAATAEAAYRQLLPYRPYPGAIGTATVFYCGTVSRHLGEFAAVAGDTAGAVELLREALQRNRAIGARPDTALTLLSLARVLRGRTELAEAARLTQEALDAAARLDMPGTVAAAGRLAAEIAAERDQADPLTGREREIAALLAQALTNRQIATRLVLSERTVESHVRSILAKTGSANRTEFVARWSGP</sequence>
<evidence type="ECO:0000313" key="4">
    <source>
        <dbReference type="EMBL" id="UWZ52349.1"/>
    </source>
</evidence>
<dbReference type="RefSeq" id="WP_081970247.1">
    <property type="nucleotide sequence ID" value="NZ_CP073767.1"/>
</dbReference>
<dbReference type="Pfam" id="PF13191">
    <property type="entry name" value="AAA_16"/>
    <property type="match status" value="1"/>
</dbReference>
<dbReference type="SUPFAM" id="SSF46894">
    <property type="entry name" value="C-terminal effector domain of the bipartite response regulators"/>
    <property type="match status" value="1"/>
</dbReference>
<dbReference type="Gene3D" id="3.40.50.300">
    <property type="entry name" value="P-loop containing nucleotide triphosphate hydrolases"/>
    <property type="match status" value="1"/>
</dbReference>
<dbReference type="InterPro" id="IPR011990">
    <property type="entry name" value="TPR-like_helical_dom_sf"/>
</dbReference>
<keyword evidence="2" id="KW-0067">ATP-binding</keyword>
<dbReference type="SUPFAM" id="SSF52540">
    <property type="entry name" value="P-loop containing nucleoside triphosphate hydrolases"/>
    <property type="match status" value="1"/>
</dbReference>
<gene>
    <name evidence="4" type="ORF">Daura_37675</name>
</gene>
<dbReference type="PANTHER" id="PTHR16305:SF35">
    <property type="entry name" value="TRANSCRIPTIONAL ACTIVATOR DOMAIN"/>
    <property type="match status" value="1"/>
</dbReference>
<name>A0A9Q9I9J6_9ACTN</name>
<dbReference type="AlphaFoldDB" id="A0A9Q9I9J6"/>